<dbReference type="Proteomes" id="UP000008190">
    <property type="component" value="Chromosome"/>
</dbReference>
<dbReference type="EMBL" id="FO082843">
    <property type="protein sequence ID" value="CCF62836.1"/>
    <property type="molecule type" value="Genomic_DNA"/>
</dbReference>
<sequence length="253" mass="28965">MTNPTTRSLDTVAHKLSGIDWHDIDQVENHAAQFFDDLAAEPDLVRNRLDELPDRPELWNLCEHYDILDKIVLHDNPDTGVRVRLHIFLPGYFDRPHNHRWSYASRILRGHYRHYLFGNTDIDEHIDPAKLPVLQARTEPVGATYALHHSMVHAVVAEPHTVSLVVRGPALKDRFLVSDRKTGEVWWQYGAAREASEDALRKRMTREQLAEVIQASGNGSCSERPRTDPSQQRSSTAVRLGIGARLHVLKLRF</sequence>
<accession>H6QZ82</accession>
<dbReference type="eggNOG" id="ENOG50306MA">
    <property type="taxonomic scope" value="Bacteria"/>
</dbReference>
<keyword evidence="3" id="KW-1185">Reference proteome</keyword>
<dbReference type="Gene3D" id="2.60.120.10">
    <property type="entry name" value="Jelly Rolls"/>
    <property type="match status" value="1"/>
</dbReference>
<proteinExistence type="predicted"/>
<gene>
    <name evidence="2" type="ordered locus">NOCYR_2053</name>
</gene>
<evidence type="ECO:0000313" key="2">
    <source>
        <dbReference type="EMBL" id="CCF62836.1"/>
    </source>
</evidence>
<dbReference type="InterPro" id="IPR014710">
    <property type="entry name" value="RmlC-like_jellyroll"/>
</dbReference>
<dbReference type="SUPFAM" id="SSF51182">
    <property type="entry name" value="RmlC-like cupins"/>
    <property type="match status" value="1"/>
</dbReference>
<evidence type="ECO:0000256" key="1">
    <source>
        <dbReference type="SAM" id="MobiDB-lite"/>
    </source>
</evidence>
<reference evidence="2 3" key="1">
    <citation type="journal article" date="2012" name="J. Bacteriol.">
        <title>Genome sequence of the human- and animal-pathogenic strain Nocardia cyriacigeorgica GUH-2.</title>
        <authorList>
            <person name="Zoropogui A."/>
            <person name="Pujic P."/>
            <person name="Normand P."/>
            <person name="Barbe V."/>
            <person name="Beaman B."/>
            <person name="Beaman L."/>
            <person name="Boiron P."/>
            <person name="Colinon C."/>
            <person name="Deredjian A."/>
            <person name="Graindorge A."/>
            <person name="Mangenot S."/>
            <person name="Nazaret S."/>
            <person name="Neto M."/>
            <person name="Petit S."/>
            <person name="Roche D."/>
            <person name="Vallenet D."/>
            <person name="Rodriguez-Nava V."/>
            <person name="Richard Y."/>
            <person name="Cournoyer B."/>
            <person name="Blaha D."/>
        </authorList>
    </citation>
    <scope>NUCLEOTIDE SEQUENCE [LARGE SCALE GENOMIC DNA]</scope>
    <source>
        <strain evidence="2 3">GUH-2</strain>
    </source>
</reference>
<organism evidence="2 3">
    <name type="scientific">Nocardia cyriacigeorgica (strain GUH-2)</name>
    <dbReference type="NCBI Taxonomy" id="1127134"/>
    <lineage>
        <taxon>Bacteria</taxon>
        <taxon>Bacillati</taxon>
        <taxon>Actinomycetota</taxon>
        <taxon>Actinomycetes</taxon>
        <taxon>Mycobacteriales</taxon>
        <taxon>Nocardiaceae</taxon>
        <taxon>Nocardia</taxon>
    </lineage>
</organism>
<dbReference type="KEGG" id="ncy:NOCYR_2053"/>
<dbReference type="AlphaFoldDB" id="H6QZ82"/>
<evidence type="ECO:0008006" key="4">
    <source>
        <dbReference type="Google" id="ProtNLM"/>
    </source>
</evidence>
<dbReference type="HOGENOM" id="CLU_086043_0_0_11"/>
<evidence type="ECO:0000313" key="3">
    <source>
        <dbReference type="Proteomes" id="UP000008190"/>
    </source>
</evidence>
<name>H6QZ82_NOCCG</name>
<dbReference type="InterPro" id="IPR011051">
    <property type="entry name" value="RmlC_Cupin_sf"/>
</dbReference>
<protein>
    <recommendedName>
        <fullName evidence="4">Cysteine dioxygenase</fullName>
    </recommendedName>
</protein>
<dbReference type="RefSeq" id="WP_014350301.1">
    <property type="nucleotide sequence ID" value="NC_016887.1"/>
</dbReference>
<feature type="region of interest" description="Disordered" evidence="1">
    <location>
        <begin position="215"/>
        <end position="236"/>
    </location>
</feature>